<dbReference type="HOGENOM" id="CLU_2872355_0_0_1"/>
<reference evidence="2" key="1">
    <citation type="journal article" date="2013" name="Nature">
        <title>Pan genome of the phytoplankton Emiliania underpins its global distribution.</title>
        <authorList>
            <person name="Read B.A."/>
            <person name="Kegel J."/>
            <person name="Klute M.J."/>
            <person name="Kuo A."/>
            <person name="Lefebvre S.C."/>
            <person name="Maumus F."/>
            <person name="Mayer C."/>
            <person name="Miller J."/>
            <person name="Monier A."/>
            <person name="Salamov A."/>
            <person name="Young J."/>
            <person name="Aguilar M."/>
            <person name="Claverie J.M."/>
            <person name="Frickenhaus S."/>
            <person name="Gonzalez K."/>
            <person name="Herman E.K."/>
            <person name="Lin Y.C."/>
            <person name="Napier J."/>
            <person name="Ogata H."/>
            <person name="Sarno A.F."/>
            <person name="Shmutz J."/>
            <person name="Schroeder D."/>
            <person name="de Vargas C."/>
            <person name="Verret F."/>
            <person name="von Dassow P."/>
            <person name="Valentin K."/>
            <person name="Van de Peer Y."/>
            <person name="Wheeler G."/>
            <person name="Dacks J.B."/>
            <person name="Delwiche C.F."/>
            <person name="Dyhrman S.T."/>
            <person name="Glockner G."/>
            <person name="John U."/>
            <person name="Richards T."/>
            <person name="Worden A.Z."/>
            <person name="Zhang X."/>
            <person name="Grigoriev I.V."/>
            <person name="Allen A.E."/>
            <person name="Bidle K."/>
            <person name="Borodovsky M."/>
            <person name="Bowler C."/>
            <person name="Brownlee C."/>
            <person name="Cock J.M."/>
            <person name="Elias M."/>
            <person name="Gladyshev V.N."/>
            <person name="Groth M."/>
            <person name="Guda C."/>
            <person name="Hadaegh A."/>
            <person name="Iglesias-Rodriguez M.D."/>
            <person name="Jenkins J."/>
            <person name="Jones B.M."/>
            <person name="Lawson T."/>
            <person name="Leese F."/>
            <person name="Lindquist E."/>
            <person name="Lobanov A."/>
            <person name="Lomsadze A."/>
            <person name="Malik S.B."/>
            <person name="Marsh M.E."/>
            <person name="Mackinder L."/>
            <person name="Mock T."/>
            <person name="Mueller-Roeber B."/>
            <person name="Pagarete A."/>
            <person name="Parker M."/>
            <person name="Probert I."/>
            <person name="Quesneville H."/>
            <person name="Raines C."/>
            <person name="Rensing S.A."/>
            <person name="Riano-Pachon D.M."/>
            <person name="Richier S."/>
            <person name="Rokitta S."/>
            <person name="Shiraiwa Y."/>
            <person name="Soanes D.M."/>
            <person name="van der Giezen M."/>
            <person name="Wahlund T.M."/>
            <person name="Williams B."/>
            <person name="Wilson W."/>
            <person name="Wolfe G."/>
            <person name="Wurch L.L."/>
        </authorList>
    </citation>
    <scope>NUCLEOTIDE SEQUENCE</scope>
</reference>
<dbReference type="PaxDb" id="2903-EOD28273"/>
<dbReference type="EnsemblProtists" id="EOD28273">
    <property type="protein sequence ID" value="EOD28273"/>
    <property type="gene ID" value="EMIHUDRAFT_234879"/>
</dbReference>
<proteinExistence type="predicted"/>
<evidence type="ECO:0000313" key="1">
    <source>
        <dbReference type="EnsemblProtists" id="EOD28273"/>
    </source>
</evidence>
<dbReference type="KEGG" id="ehx:EMIHUDRAFT_234879"/>
<organism evidence="1 2">
    <name type="scientific">Emiliania huxleyi (strain CCMP1516)</name>
    <dbReference type="NCBI Taxonomy" id="280463"/>
    <lineage>
        <taxon>Eukaryota</taxon>
        <taxon>Haptista</taxon>
        <taxon>Haptophyta</taxon>
        <taxon>Prymnesiophyceae</taxon>
        <taxon>Isochrysidales</taxon>
        <taxon>Noelaerhabdaceae</taxon>
        <taxon>Emiliania</taxon>
    </lineage>
</organism>
<reference evidence="1" key="2">
    <citation type="submission" date="2024-10" db="UniProtKB">
        <authorList>
            <consortium name="EnsemblProtists"/>
        </authorList>
    </citation>
    <scope>IDENTIFICATION</scope>
</reference>
<dbReference type="RefSeq" id="XP_005780702.1">
    <property type="nucleotide sequence ID" value="XM_005780645.1"/>
</dbReference>
<dbReference type="AlphaFoldDB" id="A0A0D3JXN8"/>
<name>A0A0D3JXN8_EMIH1</name>
<dbReference type="GeneID" id="17273818"/>
<evidence type="ECO:0000313" key="2">
    <source>
        <dbReference type="Proteomes" id="UP000013827"/>
    </source>
</evidence>
<protein>
    <submittedName>
        <fullName evidence="1">Uncharacterized protein</fullName>
    </submittedName>
</protein>
<dbReference type="Proteomes" id="UP000013827">
    <property type="component" value="Unassembled WGS sequence"/>
</dbReference>
<keyword evidence="2" id="KW-1185">Reference proteome</keyword>
<sequence length="64" mass="7318">MREYVRESRVESGRNAQARAVRGIYRRNNLGQRRLEVSGVLRVKRGGLSHEPTHGFGKLDDLNV</sequence>
<accession>A0A0D3JXN8</accession>